<name>A0A5K3G1E7_MESCO</name>
<organism evidence="2">
    <name type="scientific">Mesocestoides corti</name>
    <name type="common">Flatworm</name>
    <dbReference type="NCBI Taxonomy" id="53468"/>
    <lineage>
        <taxon>Eukaryota</taxon>
        <taxon>Metazoa</taxon>
        <taxon>Spiralia</taxon>
        <taxon>Lophotrochozoa</taxon>
        <taxon>Platyhelminthes</taxon>
        <taxon>Cestoda</taxon>
        <taxon>Eucestoda</taxon>
        <taxon>Cyclophyllidea</taxon>
        <taxon>Mesocestoididae</taxon>
        <taxon>Mesocestoides</taxon>
    </lineage>
</organism>
<feature type="transmembrane region" description="Helical" evidence="1">
    <location>
        <begin position="50"/>
        <end position="70"/>
    </location>
</feature>
<reference evidence="2" key="1">
    <citation type="submission" date="2019-11" db="UniProtKB">
        <authorList>
            <consortium name="WormBaseParasite"/>
        </authorList>
    </citation>
    <scope>IDENTIFICATION</scope>
</reference>
<dbReference type="AlphaFoldDB" id="A0A5K3G1E7"/>
<sequence>MPESSGYCGVEYRSPNRKKIGTTEQTLLTDHKPEPQARCLPSQSTLSTPLIIYCTSLVSFSGWLLIFLTYHWNAENVATVEYPSPNR</sequence>
<keyword evidence="1" id="KW-0472">Membrane</keyword>
<keyword evidence="1" id="KW-1133">Transmembrane helix</keyword>
<accession>A0A5K3G1E7</accession>
<dbReference type="WBParaSite" id="MCU_014183-RA">
    <property type="protein sequence ID" value="MCU_014183-RA"/>
    <property type="gene ID" value="MCU_014183"/>
</dbReference>
<proteinExistence type="predicted"/>
<keyword evidence="1" id="KW-0812">Transmembrane</keyword>
<evidence type="ECO:0000256" key="1">
    <source>
        <dbReference type="SAM" id="Phobius"/>
    </source>
</evidence>
<evidence type="ECO:0000313" key="2">
    <source>
        <dbReference type="WBParaSite" id="MCU_014183-RA"/>
    </source>
</evidence>
<protein>
    <submittedName>
        <fullName evidence="2">Uncharacterized protein</fullName>
    </submittedName>
</protein>